<keyword evidence="2" id="KW-1185">Reference proteome</keyword>
<gene>
    <name evidence="1" type="ORF">BGZ80_000180</name>
</gene>
<dbReference type="EMBL" id="JAAAID010001030">
    <property type="protein sequence ID" value="KAG0012143.1"/>
    <property type="molecule type" value="Genomic_DNA"/>
</dbReference>
<dbReference type="Proteomes" id="UP000703661">
    <property type="component" value="Unassembled WGS sequence"/>
</dbReference>
<dbReference type="OrthoDB" id="2338044at2759"/>
<proteinExistence type="predicted"/>
<reference evidence="1" key="1">
    <citation type="journal article" date="2020" name="Fungal Divers.">
        <title>Resolving the Mortierellaceae phylogeny through synthesis of multi-gene phylogenetics and phylogenomics.</title>
        <authorList>
            <person name="Vandepol N."/>
            <person name="Liber J."/>
            <person name="Desiro A."/>
            <person name="Na H."/>
            <person name="Kennedy M."/>
            <person name="Barry K."/>
            <person name="Grigoriev I.V."/>
            <person name="Miller A.N."/>
            <person name="O'Donnell K."/>
            <person name="Stajich J.E."/>
            <person name="Bonito G."/>
        </authorList>
    </citation>
    <scope>NUCLEOTIDE SEQUENCE</scope>
    <source>
        <strain evidence="1">NRRL 2769</strain>
    </source>
</reference>
<name>A0A9P6MT81_9FUNG</name>
<sequence length="370" mass="41314">MTFSVEDTKAIYEGRFQWIDVPFPVDPKWSETPDLVSYLNQYHSTYKDSMPKVPKMFTYCDAARESDSAGIYCARVSYNTMVLKPKKWIIVTDTTDLPIVDSEHLKAPIDPVETIKFNTSVEFSSPVHEKGSTEPVHCDPKLRESDGDIWEKSVVTVVKQVQQVEPGCRYQPTRIYAKLLCDVVHAKEGEFLINAMDPNEIITTNPRGVPVEEKDKVSLTPHVKRIDEISGLYDACGKFVTVGACERDSEQMTSLAKAALAKIKLVVDPSDARLLVTGEAMVLNKDGLLLSNEDQHLLGALQPNSNVDFRTSTQNVALLFSSKMNTSPTVKLGGYHALDVSDILFTEHEVSYSPGSMVQVWKVLVRLPKN</sequence>
<dbReference type="AlphaFoldDB" id="A0A9P6MT81"/>
<evidence type="ECO:0000313" key="2">
    <source>
        <dbReference type="Proteomes" id="UP000703661"/>
    </source>
</evidence>
<protein>
    <submittedName>
        <fullName evidence="1">Uncharacterized protein</fullName>
    </submittedName>
</protein>
<accession>A0A9P6MT81</accession>
<comment type="caution">
    <text evidence="1">The sequence shown here is derived from an EMBL/GenBank/DDBJ whole genome shotgun (WGS) entry which is preliminary data.</text>
</comment>
<organism evidence="1 2">
    <name type="scientific">Entomortierella chlamydospora</name>
    <dbReference type="NCBI Taxonomy" id="101097"/>
    <lineage>
        <taxon>Eukaryota</taxon>
        <taxon>Fungi</taxon>
        <taxon>Fungi incertae sedis</taxon>
        <taxon>Mucoromycota</taxon>
        <taxon>Mortierellomycotina</taxon>
        <taxon>Mortierellomycetes</taxon>
        <taxon>Mortierellales</taxon>
        <taxon>Mortierellaceae</taxon>
        <taxon>Entomortierella</taxon>
    </lineage>
</organism>
<evidence type="ECO:0000313" key="1">
    <source>
        <dbReference type="EMBL" id="KAG0012143.1"/>
    </source>
</evidence>